<organism evidence="1 2">
    <name type="scientific">Plasmodium relictum</name>
    <dbReference type="NCBI Taxonomy" id="85471"/>
    <lineage>
        <taxon>Eukaryota</taxon>
        <taxon>Sar</taxon>
        <taxon>Alveolata</taxon>
        <taxon>Apicomplexa</taxon>
        <taxon>Aconoidasida</taxon>
        <taxon>Haemosporida</taxon>
        <taxon>Plasmodiidae</taxon>
        <taxon>Plasmodium</taxon>
        <taxon>Plasmodium (Haemamoeba)</taxon>
    </lineage>
</organism>
<dbReference type="AlphaFoldDB" id="A0A1J1GK92"/>
<protein>
    <submittedName>
        <fullName evidence="1">Fam-j protein</fullName>
    </submittedName>
</protein>
<dbReference type="EMBL" id="CVMU01000307">
    <property type="protein sequence ID" value="CRG84857.1"/>
    <property type="molecule type" value="Genomic_DNA"/>
</dbReference>
<dbReference type="RefSeq" id="XP_028531186.1">
    <property type="nucleotide sequence ID" value="XM_028675934.1"/>
</dbReference>
<proteinExistence type="predicted"/>
<gene>
    <name evidence="1" type="ORF">PRELSG_0028900</name>
</gene>
<dbReference type="VEuPathDB" id="PlasmoDB:PRELSG_0028900"/>
<dbReference type="KEGG" id="prel:PRELSG_0028900"/>
<sequence>MDKLIECSEKSIKNGFKLSDNNYFCETQKIISNLHKSTTATIKNNLVKLDENEKNKENLRLNINNPYKKNSLEEIYNFLLEEEKDIICYYNEASKIFNLNLSDKSKENMLFDDLINNKSTANDLFSLYQTLIKLIGGLFIKKQLTIIMEVCKLLFIISSLRRKYISYEKKNFLNKEQSNLLSQIEKEKCKMEKINLNIRNLYSFVTTKDDIKGVQVSNSLVDKLNGIISILRFIRNITYENKHRTYLTHTKKANTENIFLALYYANQRLSKFTEN</sequence>
<evidence type="ECO:0000313" key="2">
    <source>
        <dbReference type="Proteomes" id="UP000220158"/>
    </source>
</evidence>
<name>A0A1J1GK92_PLARL</name>
<keyword evidence="2" id="KW-1185">Reference proteome</keyword>
<evidence type="ECO:0000313" key="1">
    <source>
        <dbReference type="EMBL" id="CRG84857.1"/>
    </source>
</evidence>
<accession>A0A1J1GK92</accession>
<dbReference type="GeneID" id="39734218"/>
<dbReference type="Proteomes" id="UP000220158">
    <property type="component" value="Unassembled WGS sequence"/>
</dbReference>
<reference evidence="1 2" key="1">
    <citation type="submission" date="2015-04" db="EMBL/GenBank/DDBJ databases">
        <authorList>
            <consortium name="Pathogen Informatics"/>
        </authorList>
    </citation>
    <scope>NUCLEOTIDE SEQUENCE [LARGE SCALE GENOMIC DNA]</scope>
    <source>
        <strain evidence="1 2">SGS1</strain>
    </source>
</reference>